<comment type="subcellular location">
    <subcellularLocation>
        <location evidence="1">Cytoplasm</location>
    </subcellularLocation>
</comment>
<dbReference type="CDD" id="cd03050">
    <property type="entry name" value="GST_N_Theta"/>
    <property type="match status" value="1"/>
</dbReference>
<dbReference type="InterPro" id="IPR004046">
    <property type="entry name" value="GST_C"/>
</dbReference>
<dbReference type="EMBL" id="LNIX01000001">
    <property type="protein sequence ID" value="OXA65203.1"/>
    <property type="molecule type" value="Genomic_DNA"/>
</dbReference>
<dbReference type="Gene3D" id="3.40.30.10">
    <property type="entry name" value="Glutaredoxin"/>
    <property type="match status" value="1"/>
</dbReference>
<keyword evidence="6 10" id="KW-0808">Transferase</keyword>
<evidence type="ECO:0000259" key="9">
    <source>
        <dbReference type="PROSITE" id="PS50405"/>
    </source>
</evidence>
<dbReference type="InterPro" id="IPR040077">
    <property type="entry name" value="GST_C_Theta"/>
</dbReference>
<dbReference type="Gene3D" id="1.20.1050.10">
    <property type="match status" value="1"/>
</dbReference>
<dbReference type="SFLD" id="SFLDG00358">
    <property type="entry name" value="Main_(cytGST)"/>
    <property type="match status" value="1"/>
</dbReference>
<comment type="caution">
    <text evidence="10">The sequence shown here is derived from an EMBL/GenBank/DDBJ whole genome shotgun (WGS) entry which is preliminary data.</text>
</comment>
<dbReference type="SUPFAM" id="SSF47616">
    <property type="entry name" value="GST C-terminal domain-like"/>
    <property type="match status" value="1"/>
</dbReference>
<dbReference type="GO" id="GO:0006749">
    <property type="term" value="P:glutathione metabolic process"/>
    <property type="evidence" value="ECO:0007669"/>
    <property type="project" value="TreeGrafter"/>
</dbReference>
<sequence>MVVKLYYDAMSQPSRALLIFLRSNAKIIPVEEVPVALRKGEHLSKDFANVNPFKKVPAIDNDGFKLAESVSILRYLCRTFPVADHWYPKDSQKQARVDEYMAWQHLNLRAFGSMYFRTKIINPMMGLPVNEDNLKTFGKQLDDVLGVIENIWLKENPFIAGKELSVADLLATTELEQPGMAGYDVYKGHPKIAAYVSAVKAKLQPHYDDAHVFVYKLQAKAKL</sequence>
<dbReference type="InterPro" id="IPR036282">
    <property type="entry name" value="Glutathione-S-Trfase_C_sf"/>
</dbReference>
<protein>
    <recommendedName>
        <fullName evidence="4">glutathione transferase</fullName>
        <ecNumber evidence="4">2.5.1.18</ecNumber>
    </recommendedName>
</protein>
<dbReference type="PANTHER" id="PTHR43917">
    <property type="match status" value="1"/>
</dbReference>
<dbReference type="Pfam" id="PF02798">
    <property type="entry name" value="GST_N"/>
    <property type="match status" value="1"/>
</dbReference>
<organism evidence="10 11">
    <name type="scientific">Folsomia candida</name>
    <name type="common">Springtail</name>
    <dbReference type="NCBI Taxonomy" id="158441"/>
    <lineage>
        <taxon>Eukaryota</taxon>
        <taxon>Metazoa</taxon>
        <taxon>Ecdysozoa</taxon>
        <taxon>Arthropoda</taxon>
        <taxon>Hexapoda</taxon>
        <taxon>Collembola</taxon>
        <taxon>Entomobryomorpha</taxon>
        <taxon>Isotomoidea</taxon>
        <taxon>Isotomidae</taxon>
        <taxon>Proisotominae</taxon>
        <taxon>Folsomia</taxon>
    </lineage>
</organism>
<comment type="similarity">
    <text evidence="2">Belongs to the GST superfamily. Theta family.</text>
</comment>
<dbReference type="AlphaFoldDB" id="A0A226F5Z0"/>
<dbReference type="SFLD" id="SFLDS00019">
    <property type="entry name" value="Glutathione_Transferase_(cytos"/>
    <property type="match status" value="1"/>
</dbReference>
<dbReference type="Pfam" id="PF00043">
    <property type="entry name" value="GST_C"/>
    <property type="match status" value="1"/>
</dbReference>
<evidence type="ECO:0000256" key="2">
    <source>
        <dbReference type="ARBA" id="ARBA00009899"/>
    </source>
</evidence>
<dbReference type="Proteomes" id="UP000198287">
    <property type="component" value="Unassembled WGS sequence"/>
</dbReference>
<evidence type="ECO:0000256" key="3">
    <source>
        <dbReference type="ARBA" id="ARBA00011738"/>
    </source>
</evidence>
<proteinExistence type="inferred from homology"/>
<evidence type="ECO:0000256" key="4">
    <source>
        <dbReference type="ARBA" id="ARBA00012452"/>
    </source>
</evidence>
<evidence type="ECO:0000313" key="11">
    <source>
        <dbReference type="Proteomes" id="UP000198287"/>
    </source>
</evidence>
<dbReference type="PROSITE" id="PS50404">
    <property type="entry name" value="GST_NTER"/>
    <property type="match status" value="1"/>
</dbReference>
<dbReference type="InterPro" id="IPR040075">
    <property type="entry name" value="GST_N_Theta"/>
</dbReference>
<dbReference type="EC" id="2.5.1.18" evidence="4"/>
<reference evidence="10 11" key="1">
    <citation type="submission" date="2015-12" db="EMBL/GenBank/DDBJ databases">
        <title>The genome of Folsomia candida.</title>
        <authorList>
            <person name="Faddeeva A."/>
            <person name="Derks M.F."/>
            <person name="Anvar Y."/>
            <person name="Smit S."/>
            <person name="Van Straalen N."/>
            <person name="Roelofs D."/>
        </authorList>
    </citation>
    <scope>NUCLEOTIDE SEQUENCE [LARGE SCALE GENOMIC DNA]</scope>
    <source>
        <strain evidence="10 11">VU population</strain>
        <tissue evidence="10">Whole body</tissue>
    </source>
</reference>
<dbReference type="CDD" id="cd03183">
    <property type="entry name" value="GST_C_Theta"/>
    <property type="match status" value="1"/>
</dbReference>
<dbReference type="InterPro" id="IPR051369">
    <property type="entry name" value="GST_Theta"/>
</dbReference>
<evidence type="ECO:0000256" key="6">
    <source>
        <dbReference type="ARBA" id="ARBA00022679"/>
    </source>
</evidence>
<dbReference type="OrthoDB" id="422574at2759"/>
<feature type="domain" description="GST C-terminal" evidence="9">
    <location>
        <begin position="90"/>
        <end position="223"/>
    </location>
</feature>
<dbReference type="InterPro" id="IPR004045">
    <property type="entry name" value="Glutathione_S-Trfase_N"/>
</dbReference>
<dbReference type="OMA" id="YFRTIWL"/>
<dbReference type="FunFam" id="1.20.1050.10:FF:000008">
    <property type="entry name" value="Glutathione S-transferase theta-1"/>
    <property type="match status" value="1"/>
</dbReference>
<dbReference type="InterPro" id="IPR010987">
    <property type="entry name" value="Glutathione-S-Trfase_C-like"/>
</dbReference>
<comment type="catalytic activity">
    <reaction evidence="7">
        <text>RX + glutathione = an S-substituted glutathione + a halide anion + H(+)</text>
        <dbReference type="Rhea" id="RHEA:16437"/>
        <dbReference type="ChEBI" id="CHEBI:15378"/>
        <dbReference type="ChEBI" id="CHEBI:16042"/>
        <dbReference type="ChEBI" id="CHEBI:17792"/>
        <dbReference type="ChEBI" id="CHEBI:57925"/>
        <dbReference type="ChEBI" id="CHEBI:90779"/>
        <dbReference type="EC" id="2.5.1.18"/>
    </reaction>
</comment>
<evidence type="ECO:0000256" key="5">
    <source>
        <dbReference type="ARBA" id="ARBA00022490"/>
    </source>
</evidence>
<feature type="domain" description="GST N-terminal" evidence="8">
    <location>
        <begin position="1"/>
        <end position="84"/>
    </location>
</feature>
<evidence type="ECO:0000256" key="1">
    <source>
        <dbReference type="ARBA" id="ARBA00004496"/>
    </source>
</evidence>
<dbReference type="STRING" id="158441.A0A226F5Z0"/>
<evidence type="ECO:0000256" key="7">
    <source>
        <dbReference type="ARBA" id="ARBA00047960"/>
    </source>
</evidence>
<evidence type="ECO:0000313" key="10">
    <source>
        <dbReference type="EMBL" id="OXA65203.1"/>
    </source>
</evidence>
<dbReference type="GO" id="GO:0005737">
    <property type="term" value="C:cytoplasm"/>
    <property type="evidence" value="ECO:0007669"/>
    <property type="project" value="UniProtKB-SubCell"/>
</dbReference>
<name>A0A226F5Z0_FOLCA</name>
<keyword evidence="5" id="KW-0963">Cytoplasm</keyword>
<dbReference type="GO" id="GO:0004364">
    <property type="term" value="F:glutathione transferase activity"/>
    <property type="evidence" value="ECO:0007669"/>
    <property type="project" value="UniProtKB-EC"/>
</dbReference>
<dbReference type="InterPro" id="IPR040079">
    <property type="entry name" value="Glutathione_S-Trfase"/>
</dbReference>
<evidence type="ECO:0000259" key="8">
    <source>
        <dbReference type="PROSITE" id="PS50404"/>
    </source>
</evidence>
<keyword evidence="11" id="KW-1185">Reference proteome</keyword>
<dbReference type="PROSITE" id="PS50405">
    <property type="entry name" value="GST_CTER"/>
    <property type="match status" value="1"/>
</dbReference>
<accession>A0A226F5Z0</accession>
<comment type="subunit">
    <text evidence="3">Homodimer.</text>
</comment>
<dbReference type="SUPFAM" id="SSF52833">
    <property type="entry name" value="Thioredoxin-like"/>
    <property type="match status" value="1"/>
</dbReference>
<gene>
    <name evidence="10" type="ORF">Fcan01_01968</name>
</gene>
<dbReference type="SFLD" id="SFLDG01153">
    <property type="entry name" value="Main.4:_Theta-like"/>
    <property type="match status" value="1"/>
</dbReference>
<dbReference type="InterPro" id="IPR036249">
    <property type="entry name" value="Thioredoxin-like_sf"/>
</dbReference>
<dbReference type="PANTHER" id="PTHR43917:SF8">
    <property type="entry name" value="GH16740P-RELATED"/>
    <property type="match status" value="1"/>
</dbReference>